<evidence type="ECO:0000313" key="6">
    <source>
        <dbReference type="EMBL" id="QNQ10838.1"/>
    </source>
</evidence>
<dbReference type="Proteomes" id="UP000516148">
    <property type="component" value="Chromosome"/>
</dbReference>
<keyword evidence="7" id="KW-1185">Reference proteome</keyword>
<dbReference type="PANTHER" id="PTHR42847:SF4">
    <property type="entry name" value="ALKANESULFONATE MONOOXYGENASE-RELATED"/>
    <property type="match status" value="1"/>
</dbReference>
<dbReference type="Pfam" id="PF00296">
    <property type="entry name" value="Bac_luciferase"/>
    <property type="match status" value="1"/>
</dbReference>
<name>A0A7H0LMD5_9SPHN</name>
<gene>
    <name evidence="6" type="ORF">H3Z74_06530</name>
</gene>
<protein>
    <submittedName>
        <fullName evidence="6">LLM class flavin-dependent oxidoreductase</fullName>
    </submittedName>
</protein>
<dbReference type="GO" id="GO:0046306">
    <property type="term" value="P:alkanesulfonate catabolic process"/>
    <property type="evidence" value="ECO:0007669"/>
    <property type="project" value="TreeGrafter"/>
</dbReference>
<dbReference type="InterPro" id="IPR050172">
    <property type="entry name" value="SsuD_RutA_monooxygenase"/>
</dbReference>
<accession>A0A7H0LMD5</accession>
<proteinExistence type="predicted"/>
<dbReference type="InterPro" id="IPR011251">
    <property type="entry name" value="Luciferase-like_dom"/>
</dbReference>
<dbReference type="InterPro" id="IPR036661">
    <property type="entry name" value="Luciferase-like_sf"/>
</dbReference>
<evidence type="ECO:0000256" key="4">
    <source>
        <dbReference type="ARBA" id="ARBA00023033"/>
    </source>
</evidence>
<keyword evidence="3" id="KW-0560">Oxidoreductase</keyword>
<keyword evidence="1" id="KW-0285">Flavoprotein</keyword>
<evidence type="ECO:0000313" key="7">
    <source>
        <dbReference type="Proteomes" id="UP000516148"/>
    </source>
</evidence>
<dbReference type="GO" id="GO:0008726">
    <property type="term" value="F:alkanesulfonate monooxygenase activity"/>
    <property type="evidence" value="ECO:0007669"/>
    <property type="project" value="TreeGrafter"/>
</dbReference>
<evidence type="ECO:0000259" key="5">
    <source>
        <dbReference type="Pfam" id="PF00296"/>
    </source>
</evidence>
<sequence>MTIYSYWQVDVTDAATRSEIGARPRTPTVFRDVRTRAINRYDYYAQIAQAAAQTAFDGVFFPYRPDSDDSQTVAAAIAREVPRLALIPEFPASVGSAVYAAKQAVSFQRLTHGRLGWAIARPADAATRASDGDHVPDGQLVERTEEFLTVARGVHGTRPFSFAGAHFEVQGGGFEAPLNRVAFPRVFLQGEDEATLALSARAADVHLFGAAPAAVLRGRIEQLDALASAQGRSVDYGVIQQVLARETDDEARQDAARAGVAAPAIIGDYDSVAARLGELAGLASITSCWARRLRSRKPIALASMSFPASAR</sequence>
<reference evidence="6 7" key="1">
    <citation type="submission" date="2020-09" db="EMBL/GenBank/DDBJ databases">
        <title>Sphingomonas sp., a new species isolated from pork steak.</title>
        <authorList>
            <person name="Heidler von Heilborn D."/>
        </authorList>
    </citation>
    <scope>NUCLEOTIDE SEQUENCE [LARGE SCALE GENOMIC DNA]</scope>
    <source>
        <strain evidence="7">S8-3T</strain>
    </source>
</reference>
<keyword evidence="2" id="KW-0288">FMN</keyword>
<dbReference type="AlphaFoldDB" id="A0A7H0LMD5"/>
<dbReference type="PANTHER" id="PTHR42847">
    <property type="entry name" value="ALKANESULFONATE MONOOXYGENASE"/>
    <property type="match status" value="1"/>
</dbReference>
<dbReference type="Gene3D" id="3.20.20.30">
    <property type="entry name" value="Luciferase-like domain"/>
    <property type="match status" value="1"/>
</dbReference>
<dbReference type="KEGG" id="spap:H3Z74_06530"/>
<evidence type="ECO:0000256" key="1">
    <source>
        <dbReference type="ARBA" id="ARBA00022630"/>
    </source>
</evidence>
<feature type="domain" description="Luciferase-like" evidence="5">
    <location>
        <begin position="35"/>
        <end position="296"/>
    </location>
</feature>
<organism evidence="6 7">
    <name type="scientific">Sphingomonas alpina</name>
    <dbReference type="NCBI Taxonomy" id="653931"/>
    <lineage>
        <taxon>Bacteria</taxon>
        <taxon>Pseudomonadati</taxon>
        <taxon>Pseudomonadota</taxon>
        <taxon>Alphaproteobacteria</taxon>
        <taxon>Sphingomonadales</taxon>
        <taxon>Sphingomonadaceae</taxon>
        <taxon>Sphingomonas</taxon>
    </lineage>
</organism>
<dbReference type="SUPFAM" id="SSF51679">
    <property type="entry name" value="Bacterial luciferase-like"/>
    <property type="match status" value="1"/>
</dbReference>
<dbReference type="EMBL" id="CP061038">
    <property type="protein sequence ID" value="QNQ10838.1"/>
    <property type="molecule type" value="Genomic_DNA"/>
</dbReference>
<keyword evidence="4" id="KW-0503">Monooxygenase</keyword>
<evidence type="ECO:0000256" key="3">
    <source>
        <dbReference type="ARBA" id="ARBA00023002"/>
    </source>
</evidence>
<dbReference type="RefSeq" id="WP_187763128.1">
    <property type="nucleotide sequence ID" value="NZ_CP061038.1"/>
</dbReference>
<evidence type="ECO:0000256" key="2">
    <source>
        <dbReference type="ARBA" id="ARBA00022643"/>
    </source>
</evidence>